<gene>
    <name evidence="7" type="ORF">Salat_1175800</name>
</gene>
<accession>A0AAE1YEQ8</accession>
<keyword evidence="4 6" id="KW-1133">Transmembrane helix</keyword>
<evidence type="ECO:0000256" key="3">
    <source>
        <dbReference type="ARBA" id="ARBA00022692"/>
    </source>
</evidence>
<dbReference type="Proteomes" id="UP001293254">
    <property type="component" value="Unassembled WGS sequence"/>
</dbReference>
<dbReference type="InterPro" id="IPR029454">
    <property type="entry name" value="ODR-4-like"/>
</dbReference>
<evidence type="ECO:0000256" key="6">
    <source>
        <dbReference type="SAM" id="Phobius"/>
    </source>
</evidence>
<keyword evidence="5 6" id="KW-0472">Membrane</keyword>
<comment type="subcellular location">
    <subcellularLocation>
        <location evidence="1">Membrane</location>
    </subcellularLocation>
</comment>
<keyword evidence="8" id="KW-1185">Reference proteome</keyword>
<reference evidence="7" key="2">
    <citation type="journal article" date="2024" name="Plant">
        <title>Genomic evolution and insights into agronomic trait innovations of Sesamum species.</title>
        <authorList>
            <person name="Miao H."/>
            <person name="Wang L."/>
            <person name="Qu L."/>
            <person name="Liu H."/>
            <person name="Sun Y."/>
            <person name="Le M."/>
            <person name="Wang Q."/>
            <person name="Wei S."/>
            <person name="Zheng Y."/>
            <person name="Lin W."/>
            <person name="Duan Y."/>
            <person name="Cao H."/>
            <person name="Xiong S."/>
            <person name="Wang X."/>
            <person name="Wei L."/>
            <person name="Li C."/>
            <person name="Ma Q."/>
            <person name="Ju M."/>
            <person name="Zhao R."/>
            <person name="Li G."/>
            <person name="Mu C."/>
            <person name="Tian Q."/>
            <person name="Mei H."/>
            <person name="Zhang T."/>
            <person name="Gao T."/>
            <person name="Zhang H."/>
        </authorList>
    </citation>
    <scope>NUCLEOTIDE SEQUENCE</scope>
    <source>
        <strain evidence="7">3651</strain>
    </source>
</reference>
<protein>
    <submittedName>
        <fullName evidence="7">Protein odr-4</fullName>
    </submittedName>
</protein>
<dbReference type="PANTHER" id="PTHR33966:SF1">
    <property type="entry name" value="PROTEIN ODR-4 HOMOLOG"/>
    <property type="match status" value="1"/>
</dbReference>
<dbReference type="GO" id="GO:0008104">
    <property type="term" value="P:intracellular protein localization"/>
    <property type="evidence" value="ECO:0007669"/>
    <property type="project" value="TreeGrafter"/>
</dbReference>
<keyword evidence="3 6" id="KW-0812">Transmembrane</keyword>
<name>A0AAE1YEQ8_9LAMI</name>
<feature type="transmembrane region" description="Helical" evidence="6">
    <location>
        <begin position="471"/>
        <end position="491"/>
    </location>
</feature>
<dbReference type="GO" id="GO:0012505">
    <property type="term" value="C:endomembrane system"/>
    <property type="evidence" value="ECO:0007669"/>
    <property type="project" value="TreeGrafter"/>
</dbReference>
<organism evidence="7 8">
    <name type="scientific">Sesamum alatum</name>
    <dbReference type="NCBI Taxonomy" id="300844"/>
    <lineage>
        <taxon>Eukaryota</taxon>
        <taxon>Viridiplantae</taxon>
        <taxon>Streptophyta</taxon>
        <taxon>Embryophyta</taxon>
        <taxon>Tracheophyta</taxon>
        <taxon>Spermatophyta</taxon>
        <taxon>Magnoliopsida</taxon>
        <taxon>eudicotyledons</taxon>
        <taxon>Gunneridae</taxon>
        <taxon>Pentapetalae</taxon>
        <taxon>asterids</taxon>
        <taxon>lamiids</taxon>
        <taxon>Lamiales</taxon>
        <taxon>Pedaliaceae</taxon>
        <taxon>Sesamum</taxon>
    </lineage>
</organism>
<evidence type="ECO:0000256" key="5">
    <source>
        <dbReference type="ARBA" id="ARBA00023136"/>
    </source>
</evidence>
<comment type="similarity">
    <text evidence="2">Belongs to the ODR-4 family.</text>
</comment>
<evidence type="ECO:0000256" key="1">
    <source>
        <dbReference type="ARBA" id="ARBA00004370"/>
    </source>
</evidence>
<evidence type="ECO:0000313" key="7">
    <source>
        <dbReference type="EMBL" id="KAK4428759.1"/>
    </source>
</evidence>
<dbReference type="AlphaFoldDB" id="A0AAE1YEQ8"/>
<evidence type="ECO:0000256" key="2">
    <source>
        <dbReference type="ARBA" id="ARBA00010131"/>
    </source>
</evidence>
<dbReference type="EMBL" id="JACGWO010000004">
    <property type="protein sequence ID" value="KAK4428759.1"/>
    <property type="molecule type" value="Genomic_DNA"/>
</dbReference>
<evidence type="ECO:0000313" key="8">
    <source>
        <dbReference type="Proteomes" id="UP001293254"/>
    </source>
</evidence>
<comment type="caution">
    <text evidence="7">The sequence shown here is derived from an EMBL/GenBank/DDBJ whole genome shotgun (WGS) entry which is preliminary data.</text>
</comment>
<dbReference type="PANTHER" id="PTHR33966">
    <property type="entry name" value="PROTEIN ODR-4 HOMOLOG"/>
    <property type="match status" value="1"/>
</dbReference>
<proteinExistence type="inferred from homology"/>
<evidence type="ECO:0000256" key="4">
    <source>
        <dbReference type="ARBA" id="ARBA00022989"/>
    </source>
</evidence>
<dbReference type="Pfam" id="PF14778">
    <property type="entry name" value="ODR4-like"/>
    <property type="match status" value="1"/>
</dbReference>
<reference evidence="7" key="1">
    <citation type="submission" date="2020-06" db="EMBL/GenBank/DDBJ databases">
        <authorList>
            <person name="Li T."/>
            <person name="Hu X."/>
            <person name="Zhang T."/>
            <person name="Song X."/>
            <person name="Zhang H."/>
            <person name="Dai N."/>
            <person name="Sheng W."/>
            <person name="Hou X."/>
            <person name="Wei L."/>
        </authorList>
    </citation>
    <scope>NUCLEOTIDE SEQUENCE</scope>
    <source>
        <strain evidence="7">3651</strain>
        <tissue evidence="7">Leaf</tissue>
    </source>
</reference>
<dbReference type="GO" id="GO:0016020">
    <property type="term" value="C:membrane"/>
    <property type="evidence" value="ECO:0007669"/>
    <property type="project" value="UniProtKB-SubCell"/>
</dbReference>
<sequence>MVKTVIGDETQLKLVEDRLTRSAVPSQVGLVIGKLSSKLDRGFVYDLVPTPPNDAGEAPCSIIDGAGENNKNKKKNSMKAKYEPESSALFIDKDWVSEHARQVSRMLLGGMKVVGIYIWVNESLFKNSTIAICQTVKGVAEAASLMIDWNETLLIHIGYSPLRWTCRNCSLAANITSSSLRPCDFKMGKVLGSLQTFRCTYNFDLRLPISHDDKLDCKRFSDVLRDEITVHAEELRSAKALINGKLVTEDEQCVSDDFHEVEFLIPFSQDKYLEACSRKGVLGVLLFRGFVCSLAYLNSKEAVSQALLDIKEDIIRSLQSRLEIMCDEAERYIESVAEGGQETSNNIPSAQPVPHFDLQAQRKQCSLSFPRRVFVPWLEGTYICDYIQSSETMEVLKDHCTELMSIEVPTDASEILEPESEAPAVITTTTKSFWDIATDYSSTGTPVNAVSKKIRKIGNEKPAKSADFQSMVAILVLILSVIVGLVCYITGR</sequence>